<proteinExistence type="predicted"/>
<protein>
    <submittedName>
        <fullName evidence="2">Uncharacterized protein</fullName>
    </submittedName>
</protein>
<sequence>MEHNDDYQNYEIERFTFVRLTLRRKINICGMFHLDLNSLFQLVVEIFLAILLLTQITLN</sequence>
<dbReference type="EMBL" id="JRES01000171">
    <property type="protein sequence ID" value="KNC33660.1"/>
    <property type="molecule type" value="Genomic_DNA"/>
</dbReference>
<comment type="caution">
    <text evidence="2">The sequence shown here is derived from an EMBL/GenBank/DDBJ whole genome shotgun (WGS) entry which is preliminary data.</text>
</comment>
<evidence type="ECO:0000313" key="2">
    <source>
        <dbReference type="EMBL" id="KNC33660.1"/>
    </source>
</evidence>
<organism evidence="2 3">
    <name type="scientific">Lucilia cuprina</name>
    <name type="common">Green bottle fly</name>
    <name type="synonym">Australian sheep blowfly</name>
    <dbReference type="NCBI Taxonomy" id="7375"/>
    <lineage>
        <taxon>Eukaryota</taxon>
        <taxon>Metazoa</taxon>
        <taxon>Ecdysozoa</taxon>
        <taxon>Arthropoda</taxon>
        <taxon>Hexapoda</taxon>
        <taxon>Insecta</taxon>
        <taxon>Pterygota</taxon>
        <taxon>Neoptera</taxon>
        <taxon>Endopterygota</taxon>
        <taxon>Diptera</taxon>
        <taxon>Brachycera</taxon>
        <taxon>Muscomorpha</taxon>
        <taxon>Oestroidea</taxon>
        <taxon>Calliphoridae</taxon>
        <taxon>Luciliinae</taxon>
        <taxon>Lucilia</taxon>
    </lineage>
</organism>
<name>A0A0L0CMX6_LUCCU</name>
<feature type="transmembrane region" description="Helical" evidence="1">
    <location>
        <begin position="39"/>
        <end position="58"/>
    </location>
</feature>
<reference evidence="2 3" key="1">
    <citation type="journal article" date="2015" name="Nat. Commun.">
        <title>Lucilia cuprina genome unlocks parasitic fly biology to underpin future interventions.</title>
        <authorList>
            <person name="Anstead C.A."/>
            <person name="Korhonen P.K."/>
            <person name="Young N.D."/>
            <person name="Hall R.S."/>
            <person name="Jex A.R."/>
            <person name="Murali S.C."/>
            <person name="Hughes D.S."/>
            <person name="Lee S.F."/>
            <person name="Perry T."/>
            <person name="Stroehlein A.J."/>
            <person name="Ansell B.R."/>
            <person name="Breugelmans B."/>
            <person name="Hofmann A."/>
            <person name="Qu J."/>
            <person name="Dugan S."/>
            <person name="Lee S.L."/>
            <person name="Chao H."/>
            <person name="Dinh H."/>
            <person name="Han Y."/>
            <person name="Doddapaneni H.V."/>
            <person name="Worley K.C."/>
            <person name="Muzny D.M."/>
            <person name="Ioannidis P."/>
            <person name="Waterhouse R.M."/>
            <person name="Zdobnov E.M."/>
            <person name="James P.J."/>
            <person name="Bagnall N.H."/>
            <person name="Kotze A.C."/>
            <person name="Gibbs R.A."/>
            <person name="Richards S."/>
            <person name="Batterham P."/>
            <person name="Gasser R.B."/>
        </authorList>
    </citation>
    <scope>NUCLEOTIDE SEQUENCE [LARGE SCALE GENOMIC DNA]</scope>
    <source>
        <strain evidence="2 3">LS</strain>
        <tissue evidence="2">Full body</tissue>
    </source>
</reference>
<evidence type="ECO:0000256" key="1">
    <source>
        <dbReference type="SAM" id="Phobius"/>
    </source>
</evidence>
<keyword evidence="1" id="KW-1133">Transmembrane helix</keyword>
<accession>A0A0L0CMX6</accession>
<keyword evidence="1" id="KW-0472">Membrane</keyword>
<keyword evidence="3" id="KW-1185">Reference proteome</keyword>
<dbReference type="AlphaFoldDB" id="A0A0L0CMX6"/>
<gene>
    <name evidence="2" type="ORF">FF38_08779</name>
</gene>
<evidence type="ECO:0000313" key="3">
    <source>
        <dbReference type="Proteomes" id="UP000037069"/>
    </source>
</evidence>
<dbReference type="Proteomes" id="UP000037069">
    <property type="component" value="Unassembled WGS sequence"/>
</dbReference>
<keyword evidence="1" id="KW-0812">Transmembrane</keyword>